<accession>A0ABD1EXH8</accession>
<keyword evidence="12" id="KW-1185">Reference proteome</keyword>
<name>A0ABD1EXH8_HYPHA</name>
<reference evidence="11 12" key="1">
    <citation type="submission" date="2024-05" db="EMBL/GenBank/DDBJ databases">
        <title>Genetic variation in Jamaican populations of the coffee berry borer (Hypothenemus hampei).</title>
        <authorList>
            <person name="Errbii M."/>
            <person name="Myrie A."/>
        </authorList>
    </citation>
    <scope>NUCLEOTIDE SEQUENCE [LARGE SCALE GENOMIC DNA]</scope>
    <source>
        <strain evidence="11">JA-Hopewell-2020-01-JO</strain>
        <tissue evidence="11">Whole body</tissue>
    </source>
</reference>
<feature type="domain" description="Dehydrogenase E1 component" evidence="10">
    <location>
        <begin position="83"/>
        <end position="378"/>
    </location>
</feature>
<evidence type="ECO:0000259" key="10">
    <source>
        <dbReference type="Pfam" id="PF00676"/>
    </source>
</evidence>
<dbReference type="Pfam" id="PF00676">
    <property type="entry name" value="E1_dh"/>
    <property type="match status" value="1"/>
</dbReference>
<dbReference type="Proteomes" id="UP001566132">
    <property type="component" value="Unassembled WGS sequence"/>
</dbReference>
<dbReference type="PANTHER" id="PTHR43380">
    <property type="entry name" value="2-OXOISOVALERATE DEHYDROGENASE SUBUNIT ALPHA, MITOCHONDRIAL"/>
    <property type="match status" value="1"/>
</dbReference>
<keyword evidence="8" id="KW-0496">Mitochondrion</keyword>
<keyword evidence="4" id="KW-0479">Metal-binding</keyword>
<evidence type="ECO:0000256" key="6">
    <source>
        <dbReference type="ARBA" id="ARBA00022958"/>
    </source>
</evidence>
<dbReference type="PANTHER" id="PTHR43380:SF1">
    <property type="entry name" value="2-OXOISOVALERATE DEHYDROGENASE SUBUNIT ALPHA, MITOCHONDRIAL"/>
    <property type="match status" value="1"/>
</dbReference>
<keyword evidence="6" id="KW-0630">Potassium</keyword>
<dbReference type="AlphaFoldDB" id="A0ABD1EXH8"/>
<evidence type="ECO:0000256" key="9">
    <source>
        <dbReference type="RuleBase" id="RU365014"/>
    </source>
</evidence>
<dbReference type="CDD" id="cd02000">
    <property type="entry name" value="TPP_E1_PDC_ADC_BCADC"/>
    <property type="match status" value="1"/>
</dbReference>
<comment type="catalytic activity">
    <reaction evidence="9">
        <text>N(6)-[(R)-lipoyl]-L-lysyl-[protein] + 3-methyl-2-oxobutanoate + H(+) = N(6)-[(R)-S(8)-2-methylpropanoyldihydrolipoyl]-L-lysyl-[protein] + CO2</text>
        <dbReference type="Rhea" id="RHEA:13457"/>
        <dbReference type="Rhea" id="RHEA-COMP:10474"/>
        <dbReference type="Rhea" id="RHEA-COMP:10497"/>
        <dbReference type="ChEBI" id="CHEBI:11851"/>
        <dbReference type="ChEBI" id="CHEBI:15378"/>
        <dbReference type="ChEBI" id="CHEBI:16526"/>
        <dbReference type="ChEBI" id="CHEBI:83099"/>
        <dbReference type="ChEBI" id="CHEBI:83142"/>
        <dbReference type="EC" id="1.2.4.4"/>
    </reaction>
</comment>
<evidence type="ECO:0000256" key="8">
    <source>
        <dbReference type="ARBA" id="ARBA00023128"/>
    </source>
</evidence>
<evidence type="ECO:0000256" key="1">
    <source>
        <dbReference type="ARBA" id="ARBA00001964"/>
    </source>
</evidence>
<dbReference type="FunFam" id="3.40.50.970:FF:000015">
    <property type="entry name" value="2-oxoisovalerate dehydrogenase subunit alpha"/>
    <property type="match status" value="1"/>
</dbReference>
<dbReference type="InterPro" id="IPR001017">
    <property type="entry name" value="DH_E1"/>
</dbReference>
<evidence type="ECO:0000256" key="4">
    <source>
        <dbReference type="ARBA" id="ARBA00022723"/>
    </source>
</evidence>
<dbReference type="EC" id="1.2.4.4" evidence="9"/>
<evidence type="ECO:0000256" key="2">
    <source>
        <dbReference type="ARBA" id="ARBA00004305"/>
    </source>
</evidence>
<keyword evidence="7 9" id="KW-0560">Oxidoreductase</keyword>
<dbReference type="GO" id="GO:0005759">
    <property type="term" value="C:mitochondrial matrix"/>
    <property type="evidence" value="ECO:0007669"/>
    <property type="project" value="UniProtKB-SubCell"/>
</dbReference>
<comment type="cofactor">
    <cofactor evidence="1 9">
        <name>thiamine diphosphate</name>
        <dbReference type="ChEBI" id="CHEBI:58937"/>
    </cofactor>
</comment>
<proteinExistence type="inferred from homology"/>
<evidence type="ECO:0000313" key="11">
    <source>
        <dbReference type="EMBL" id="KAL1505746.1"/>
    </source>
</evidence>
<keyword evidence="5" id="KW-0809">Transit peptide</keyword>
<dbReference type="SUPFAM" id="SSF52518">
    <property type="entry name" value="Thiamin diphosphate-binding fold (THDP-binding)"/>
    <property type="match status" value="1"/>
</dbReference>
<evidence type="ECO:0000313" key="12">
    <source>
        <dbReference type="Proteomes" id="UP001566132"/>
    </source>
</evidence>
<comment type="subcellular location">
    <subcellularLocation>
        <location evidence="2">Mitochondrion matrix</location>
    </subcellularLocation>
</comment>
<gene>
    <name evidence="11" type="ORF">ABEB36_005238</name>
</gene>
<comment type="similarity">
    <text evidence="3 9">Belongs to the BCKDHA family.</text>
</comment>
<dbReference type="GO" id="GO:0003863">
    <property type="term" value="F:branched-chain 2-oxo acid dehydrogenase activity"/>
    <property type="evidence" value="ECO:0007669"/>
    <property type="project" value="UniProtKB-EC"/>
</dbReference>
<sequence>MGLNRSLRFAFNISKSWIQIYKTYSTCPKFPGAKTTFTNQLQFTETSSYAPIPIFRILGPKGELLNSSDEPKLSEEILLKMYKDMTVLNVMDKILYESQRQGRISFYMTSYGEEATHIGSAAALDLDDLVYGQYREAGVLMYRGFTLQQFVDQCYGNIDDKGRGRQMPVHYGSKDLNYVTISSPLGTQLPQAVGSAYALKDTNRVVICYFGEGSASEGDAHAAFNFSATLGCPVIFFCRNNGYAISTPVEEQYRGDGIAGKGPSYGINTLRVDGNDVLAVYEATKLAKDFASKEKKPVLIEALTYRVGDHSTSDDSSSYRPKEEVSDWLNNDYPTKKFRHYLESRGLWNEEHEEQLLAQANKGILAALSNGEKKKKPKWTEMYEDVYKFMPLHIKKQQDAMKDHLKKYGKYYPIDSF</sequence>
<dbReference type="InterPro" id="IPR050771">
    <property type="entry name" value="Alpha-ketoacid_DH_E1_comp"/>
</dbReference>
<evidence type="ECO:0000256" key="5">
    <source>
        <dbReference type="ARBA" id="ARBA00022946"/>
    </source>
</evidence>
<dbReference type="InterPro" id="IPR029061">
    <property type="entry name" value="THDP-binding"/>
</dbReference>
<comment type="function">
    <text evidence="9">The branched-chain alpha-keto dehydrogenase complex catalyzes the overall conversion of alpha-keto acids to acyl-CoA and CO(2). It contains multiple copies of three enzymatic components: branched-chain alpha-keto acid decarboxylase (E1), lipoamide acyltransferase (E2) and lipoamide dehydrogenase (E3).</text>
</comment>
<organism evidence="11 12">
    <name type="scientific">Hypothenemus hampei</name>
    <name type="common">Coffee berry borer</name>
    <dbReference type="NCBI Taxonomy" id="57062"/>
    <lineage>
        <taxon>Eukaryota</taxon>
        <taxon>Metazoa</taxon>
        <taxon>Ecdysozoa</taxon>
        <taxon>Arthropoda</taxon>
        <taxon>Hexapoda</taxon>
        <taxon>Insecta</taxon>
        <taxon>Pterygota</taxon>
        <taxon>Neoptera</taxon>
        <taxon>Endopterygota</taxon>
        <taxon>Coleoptera</taxon>
        <taxon>Polyphaga</taxon>
        <taxon>Cucujiformia</taxon>
        <taxon>Curculionidae</taxon>
        <taxon>Scolytinae</taxon>
        <taxon>Hypothenemus</taxon>
    </lineage>
</organism>
<dbReference type="EMBL" id="JBDJPC010000004">
    <property type="protein sequence ID" value="KAL1505746.1"/>
    <property type="molecule type" value="Genomic_DNA"/>
</dbReference>
<evidence type="ECO:0000256" key="7">
    <source>
        <dbReference type="ARBA" id="ARBA00023002"/>
    </source>
</evidence>
<comment type="caution">
    <text evidence="11">The sequence shown here is derived from an EMBL/GenBank/DDBJ whole genome shotgun (WGS) entry which is preliminary data.</text>
</comment>
<evidence type="ECO:0000256" key="3">
    <source>
        <dbReference type="ARBA" id="ARBA00008646"/>
    </source>
</evidence>
<dbReference type="Gene3D" id="3.40.50.970">
    <property type="match status" value="1"/>
</dbReference>
<dbReference type="GO" id="GO:0046872">
    <property type="term" value="F:metal ion binding"/>
    <property type="evidence" value="ECO:0007669"/>
    <property type="project" value="UniProtKB-KW"/>
</dbReference>
<keyword evidence="9" id="KW-0786">Thiamine pyrophosphate</keyword>
<protein>
    <recommendedName>
        <fullName evidence="9">2-oxoisovalerate dehydrogenase subunit alpha</fullName>
        <ecNumber evidence="9">1.2.4.4</ecNumber>
    </recommendedName>
    <alternativeName>
        <fullName evidence="9">Branched-chain alpha-keto acid dehydrogenase E1 component alpha chain</fullName>
    </alternativeName>
</protein>